<dbReference type="RefSeq" id="WP_146781567.1">
    <property type="nucleotide sequence ID" value="NZ_BAABIO010000006.1"/>
</dbReference>
<dbReference type="AlphaFoldDB" id="A0A5B8UCZ7"/>
<feature type="signal peptide" evidence="1">
    <location>
        <begin position="1"/>
        <end position="20"/>
    </location>
</feature>
<sequence length="639" mass="69820">MLRAFLMSLAACFFYVEMMAQGCPPNIDFEAGNFNNWTCYTGFTASVGGVNQINLTVSGPTFNRHTMYTASTGETDPYGGFSVHCPNGSRHSIRLGNDQGGGEAEGISYEFAIPANRNEYSLIYQYAVVFEDPVHEVSQQPRMVVEITNVTDNEIISCSSLTFIPFGNILPGFFESSTKGPDGTPIWCKDWSAVSINLDHLAGKTIKLFFKTADCTFRRHFGYAYIDVNSECSSEFVGATFCADDTAVTVTAPYGYQNYTWYNNNFTQVLGNEQRLRFYPPPPVGTTVAVEVIPYNGYGCIDTLYARLVDTLKLRAHAGSDALYCGNEPVMIGENPKPEVVYSWSPAIGLSDPNIADPLASPQTTTTYLLTVRSSGGGCRNQDSVVVRSSSLDSTLTVLGKTVYCLGNDDSTVLNVQAADKIQWYKNGVPVTGANKPRYEVTQTGSYSAVLSSNLGCTVNTRSQSVLIDQAKPGITYPVEYAAINLPYSLQARTFGTSVLWQPSTYLDNPSSVTPMFKGATEQSYTIRIETVTGCVTVDTQLVKVVPQADIFVPTAFTPNGDGMNDILRPVLMGIKQLTYFRIYNRWGQLLHETRIASAEWDGKVGGVPQPSGVVVWIAEGIGSDGRIYTRKGTSVLIR</sequence>
<dbReference type="InterPro" id="IPR026341">
    <property type="entry name" value="T9SS_type_B"/>
</dbReference>
<evidence type="ECO:0000256" key="1">
    <source>
        <dbReference type="SAM" id="SignalP"/>
    </source>
</evidence>
<dbReference type="EMBL" id="CP042433">
    <property type="protein sequence ID" value="QEC54541.1"/>
    <property type="molecule type" value="Genomic_DNA"/>
</dbReference>
<dbReference type="OrthoDB" id="1490014at2"/>
<organism evidence="3 4">
    <name type="scientific">Flavisolibacter ginsenosidimutans</name>
    <dbReference type="NCBI Taxonomy" id="661481"/>
    <lineage>
        <taxon>Bacteria</taxon>
        <taxon>Pseudomonadati</taxon>
        <taxon>Bacteroidota</taxon>
        <taxon>Chitinophagia</taxon>
        <taxon>Chitinophagales</taxon>
        <taxon>Chitinophagaceae</taxon>
        <taxon>Flavisolibacter</taxon>
    </lineage>
</organism>
<proteinExistence type="predicted"/>
<reference evidence="3 4" key="1">
    <citation type="journal article" date="2015" name="Int. J. Syst. Evol. Microbiol.">
        <title>Flavisolibacter ginsenosidimutans sp. nov., with ginsenoside-converting activity isolated from soil used for cultivating ginseng.</title>
        <authorList>
            <person name="Zhao Y."/>
            <person name="Liu Q."/>
            <person name="Kang M.S."/>
            <person name="Jin F."/>
            <person name="Yu H."/>
            <person name="Im W.T."/>
        </authorList>
    </citation>
    <scope>NUCLEOTIDE SEQUENCE [LARGE SCALE GENOMIC DNA]</scope>
    <source>
        <strain evidence="3 4">Gsoil 636</strain>
    </source>
</reference>
<dbReference type="Proteomes" id="UP000321204">
    <property type="component" value="Chromosome"/>
</dbReference>
<dbReference type="NCBIfam" id="TIGR04131">
    <property type="entry name" value="Bac_Flav_CTERM"/>
    <property type="match status" value="1"/>
</dbReference>
<dbReference type="PROSITE" id="PS50835">
    <property type="entry name" value="IG_LIKE"/>
    <property type="match status" value="1"/>
</dbReference>
<protein>
    <submittedName>
        <fullName evidence="3">Gliding motility-associated C-terminal domain-containing protein</fullName>
    </submittedName>
</protein>
<accession>A0A5B8UCZ7</accession>
<dbReference type="InterPro" id="IPR007110">
    <property type="entry name" value="Ig-like_dom"/>
</dbReference>
<feature type="domain" description="Ig-like" evidence="2">
    <location>
        <begin position="362"/>
        <end position="467"/>
    </location>
</feature>
<dbReference type="Pfam" id="PF13585">
    <property type="entry name" value="CHU_C"/>
    <property type="match status" value="1"/>
</dbReference>
<keyword evidence="1" id="KW-0732">Signal</keyword>
<name>A0A5B8UCZ7_9BACT</name>
<evidence type="ECO:0000313" key="3">
    <source>
        <dbReference type="EMBL" id="QEC54541.1"/>
    </source>
</evidence>
<gene>
    <name evidence="3" type="ORF">FSB75_01030</name>
</gene>
<keyword evidence="4" id="KW-1185">Reference proteome</keyword>
<dbReference type="KEGG" id="fgg:FSB75_01030"/>
<evidence type="ECO:0000259" key="2">
    <source>
        <dbReference type="PROSITE" id="PS50835"/>
    </source>
</evidence>
<evidence type="ECO:0000313" key="4">
    <source>
        <dbReference type="Proteomes" id="UP000321204"/>
    </source>
</evidence>
<feature type="chain" id="PRO_5023079616" evidence="1">
    <location>
        <begin position="21"/>
        <end position="639"/>
    </location>
</feature>